<proteinExistence type="predicted"/>
<gene>
    <name evidence="2" type="ORF">BN946_scf184930.g1</name>
</gene>
<evidence type="ECO:0000313" key="3">
    <source>
        <dbReference type="Proteomes" id="UP000029665"/>
    </source>
</evidence>
<evidence type="ECO:0000256" key="1">
    <source>
        <dbReference type="SAM" id="MobiDB-lite"/>
    </source>
</evidence>
<dbReference type="EMBL" id="CCBP010000153">
    <property type="protein sequence ID" value="CDO74311.1"/>
    <property type="molecule type" value="Genomic_DNA"/>
</dbReference>
<dbReference type="AlphaFoldDB" id="A0A060SJI4"/>
<comment type="caution">
    <text evidence="2">The sequence shown here is derived from an EMBL/GenBank/DDBJ whole genome shotgun (WGS) entry which is preliminary data.</text>
</comment>
<dbReference type="Proteomes" id="UP000029665">
    <property type="component" value="Unassembled WGS sequence"/>
</dbReference>
<dbReference type="OrthoDB" id="6287725at2759"/>
<evidence type="ECO:0000313" key="2">
    <source>
        <dbReference type="EMBL" id="CDO74311.1"/>
    </source>
</evidence>
<organism evidence="2 3">
    <name type="scientific">Pycnoporus cinnabarinus</name>
    <name type="common">Cinnabar-red polypore</name>
    <name type="synonym">Trametes cinnabarina</name>
    <dbReference type="NCBI Taxonomy" id="5643"/>
    <lineage>
        <taxon>Eukaryota</taxon>
        <taxon>Fungi</taxon>
        <taxon>Dikarya</taxon>
        <taxon>Basidiomycota</taxon>
        <taxon>Agaricomycotina</taxon>
        <taxon>Agaricomycetes</taxon>
        <taxon>Polyporales</taxon>
        <taxon>Polyporaceae</taxon>
        <taxon>Trametes</taxon>
    </lineage>
</organism>
<sequence length="144" mass="14825">MVQNLHELSSFFQEDPSATNCASSESSGGAETPGPAPQRQLEARVAAILAKSTEGPDSDVPPTPFVDVFSVGAGTGVVGAAMASGLPPTYEEESEEDESDSDSNSDSDSGTESDLFEYDSPSFARFLRTPGGSAPPNGIAHSSH</sequence>
<dbReference type="STRING" id="5643.A0A060SJI4"/>
<name>A0A060SJI4_PYCCI</name>
<reference evidence="2" key="1">
    <citation type="submission" date="2014-01" db="EMBL/GenBank/DDBJ databases">
        <title>The genome of the white-rot fungus Pycnoporus cinnabarinus: a basidiomycete model with a versatile arsenal for lignocellulosic biomass breakdown.</title>
        <authorList>
            <person name="Levasseur A."/>
            <person name="Lomascolo A."/>
            <person name="Ruiz-Duenas F.J."/>
            <person name="Uzan E."/>
            <person name="Piumi F."/>
            <person name="Kues U."/>
            <person name="Ram A.F.J."/>
            <person name="Murat C."/>
            <person name="Haon M."/>
            <person name="Benoit I."/>
            <person name="Arfi Y."/>
            <person name="Chevret D."/>
            <person name="Drula E."/>
            <person name="Kwon M.J."/>
            <person name="Gouret P."/>
            <person name="Lesage-Meessen L."/>
            <person name="Lombard V."/>
            <person name="Mariette J."/>
            <person name="Noirot C."/>
            <person name="Park J."/>
            <person name="Patyshakuliyeva A."/>
            <person name="Wieneger R.A.B."/>
            <person name="Wosten H.A.B."/>
            <person name="Martin F."/>
            <person name="Coutinho P.M."/>
            <person name="de Vries R."/>
            <person name="Martinez A.T."/>
            <person name="Klopp C."/>
            <person name="Pontarotti P."/>
            <person name="Henrissat B."/>
            <person name="Record E."/>
        </authorList>
    </citation>
    <scope>NUCLEOTIDE SEQUENCE [LARGE SCALE GENOMIC DNA]</scope>
    <source>
        <strain evidence="2">BRFM137</strain>
    </source>
</reference>
<dbReference type="HOGENOM" id="CLU_1797452_0_0_1"/>
<protein>
    <submittedName>
        <fullName evidence="2">Uncharacterized protein</fullName>
    </submittedName>
</protein>
<keyword evidence="3" id="KW-1185">Reference proteome</keyword>
<feature type="region of interest" description="Disordered" evidence="1">
    <location>
        <begin position="79"/>
        <end position="144"/>
    </location>
</feature>
<accession>A0A060SJI4</accession>
<feature type="compositionally biased region" description="Polar residues" evidence="1">
    <location>
        <begin position="1"/>
        <end position="29"/>
    </location>
</feature>
<feature type="compositionally biased region" description="Acidic residues" evidence="1">
    <location>
        <begin position="90"/>
        <end position="117"/>
    </location>
</feature>
<feature type="region of interest" description="Disordered" evidence="1">
    <location>
        <begin position="1"/>
        <end position="40"/>
    </location>
</feature>